<dbReference type="Proteomes" id="UP000183832">
    <property type="component" value="Unassembled WGS sequence"/>
</dbReference>
<feature type="region of interest" description="Disordered" evidence="1">
    <location>
        <begin position="1"/>
        <end position="31"/>
    </location>
</feature>
<dbReference type="EMBL" id="CVRI01000048">
    <property type="protein sequence ID" value="CRK98828.1"/>
    <property type="molecule type" value="Genomic_DNA"/>
</dbReference>
<dbReference type="AlphaFoldDB" id="A0A1J1IH08"/>
<protein>
    <submittedName>
        <fullName evidence="2">CLUMA_CG012259, isoform A</fullName>
    </submittedName>
</protein>
<name>A0A1J1IH08_9DIPT</name>
<keyword evidence="3" id="KW-1185">Reference proteome</keyword>
<evidence type="ECO:0000313" key="3">
    <source>
        <dbReference type="Proteomes" id="UP000183832"/>
    </source>
</evidence>
<sequence>MLPSSSSKSFSVNPSKREISDKEDNSPKPSKQFILSEGATEHFEYKIYRGSIVEEVVITCKICQDIKFSTESIDFFRAHVSYLHFNSSDNKWDKFCSLCDSVITHEYPFIANEFEHLVATHLNPYISL</sequence>
<gene>
    <name evidence="2" type="ORF">CLUMA_CG012259</name>
</gene>
<feature type="compositionally biased region" description="Low complexity" evidence="1">
    <location>
        <begin position="1"/>
        <end position="14"/>
    </location>
</feature>
<proteinExistence type="predicted"/>
<evidence type="ECO:0000313" key="2">
    <source>
        <dbReference type="EMBL" id="CRK98828.1"/>
    </source>
</evidence>
<organism evidence="2 3">
    <name type="scientific">Clunio marinus</name>
    <dbReference type="NCBI Taxonomy" id="568069"/>
    <lineage>
        <taxon>Eukaryota</taxon>
        <taxon>Metazoa</taxon>
        <taxon>Ecdysozoa</taxon>
        <taxon>Arthropoda</taxon>
        <taxon>Hexapoda</taxon>
        <taxon>Insecta</taxon>
        <taxon>Pterygota</taxon>
        <taxon>Neoptera</taxon>
        <taxon>Endopterygota</taxon>
        <taxon>Diptera</taxon>
        <taxon>Nematocera</taxon>
        <taxon>Chironomoidea</taxon>
        <taxon>Chironomidae</taxon>
        <taxon>Clunio</taxon>
    </lineage>
</organism>
<evidence type="ECO:0000256" key="1">
    <source>
        <dbReference type="SAM" id="MobiDB-lite"/>
    </source>
</evidence>
<accession>A0A1J1IH08</accession>
<feature type="compositionally biased region" description="Basic and acidic residues" evidence="1">
    <location>
        <begin position="15"/>
        <end position="26"/>
    </location>
</feature>
<reference evidence="2 3" key="1">
    <citation type="submission" date="2015-04" db="EMBL/GenBank/DDBJ databases">
        <authorList>
            <person name="Syromyatnikov M.Y."/>
            <person name="Popov V.N."/>
        </authorList>
    </citation>
    <scope>NUCLEOTIDE SEQUENCE [LARGE SCALE GENOMIC DNA]</scope>
</reference>